<dbReference type="AlphaFoldDB" id="A0AAV6VBZ8"/>
<dbReference type="EMBL" id="JAFNEN010000107">
    <property type="protein sequence ID" value="KAG8194187.1"/>
    <property type="molecule type" value="Genomic_DNA"/>
</dbReference>
<dbReference type="Proteomes" id="UP000827092">
    <property type="component" value="Unassembled WGS sequence"/>
</dbReference>
<evidence type="ECO:0000313" key="1">
    <source>
        <dbReference type="EMBL" id="KAG8194187.1"/>
    </source>
</evidence>
<sequence>MLNPHKIKHDNYSGIRLLVNLPFNKDSEKKVSAVCGGRKLVHKSPALEEVLRQMVKDMFARDTDVIM</sequence>
<keyword evidence="2" id="KW-1185">Reference proteome</keyword>
<gene>
    <name evidence="1" type="ORF">JTE90_002391</name>
</gene>
<comment type="caution">
    <text evidence="1">The sequence shown here is derived from an EMBL/GenBank/DDBJ whole genome shotgun (WGS) entry which is preliminary data.</text>
</comment>
<name>A0AAV6VBZ8_9ARAC</name>
<reference evidence="1 2" key="1">
    <citation type="journal article" date="2022" name="Nat. Ecol. Evol.">
        <title>A masculinizing supergene underlies an exaggerated male reproductive morph in a spider.</title>
        <authorList>
            <person name="Hendrickx F."/>
            <person name="De Corte Z."/>
            <person name="Sonet G."/>
            <person name="Van Belleghem S.M."/>
            <person name="Kostlbacher S."/>
            <person name="Vangestel C."/>
        </authorList>
    </citation>
    <scope>NUCLEOTIDE SEQUENCE [LARGE SCALE GENOMIC DNA]</scope>
    <source>
        <strain evidence="1">W744_W776</strain>
    </source>
</reference>
<organism evidence="1 2">
    <name type="scientific">Oedothorax gibbosus</name>
    <dbReference type="NCBI Taxonomy" id="931172"/>
    <lineage>
        <taxon>Eukaryota</taxon>
        <taxon>Metazoa</taxon>
        <taxon>Ecdysozoa</taxon>
        <taxon>Arthropoda</taxon>
        <taxon>Chelicerata</taxon>
        <taxon>Arachnida</taxon>
        <taxon>Araneae</taxon>
        <taxon>Araneomorphae</taxon>
        <taxon>Entelegynae</taxon>
        <taxon>Araneoidea</taxon>
        <taxon>Linyphiidae</taxon>
        <taxon>Erigoninae</taxon>
        <taxon>Oedothorax</taxon>
    </lineage>
</organism>
<evidence type="ECO:0000313" key="2">
    <source>
        <dbReference type="Proteomes" id="UP000827092"/>
    </source>
</evidence>
<proteinExistence type="predicted"/>
<protein>
    <submittedName>
        <fullName evidence="1">Uncharacterized protein</fullName>
    </submittedName>
</protein>
<accession>A0AAV6VBZ8</accession>